<dbReference type="EMBL" id="JAEDAF010000018">
    <property type="protein sequence ID" value="MBH8581590.1"/>
    <property type="molecule type" value="Genomic_DNA"/>
</dbReference>
<evidence type="ECO:0000256" key="1">
    <source>
        <dbReference type="ARBA" id="ARBA00023015"/>
    </source>
</evidence>
<reference evidence="6 7" key="1">
    <citation type="submission" date="2020-12" db="EMBL/GenBank/DDBJ databases">
        <title>Draft genome sequence of Halomonas pacifica strain CARE-V15.</title>
        <authorList>
            <person name="Vignesh N."/>
            <person name="Thabitha A."/>
            <person name="Saravanan R."/>
            <person name="Manigandan V."/>
        </authorList>
    </citation>
    <scope>NUCLEOTIDE SEQUENCE [LARGE SCALE GENOMIC DNA]</scope>
    <source>
        <strain evidence="6 7">CARE-V15</strain>
    </source>
</reference>
<dbReference type="PROSITE" id="PS51464">
    <property type="entry name" value="SIS"/>
    <property type="match status" value="1"/>
</dbReference>
<dbReference type="RefSeq" id="WP_198058388.1">
    <property type="nucleotide sequence ID" value="NZ_JAEDAF010000018.1"/>
</dbReference>
<dbReference type="InterPro" id="IPR046348">
    <property type="entry name" value="SIS_dom_sf"/>
</dbReference>
<dbReference type="InterPro" id="IPR009057">
    <property type="entry name" value="Homeodomain-like_sf"/>
</dbReference>
<proteinExistence type="predicted"/>
<feature type="domain" description="HTH rpiR-type" evidence="4">
    <location>
        <begin position="7"/>
        <end position="83"/>
    </location>
</feature>
<evidence type="ECO:0000256" key="2">
    <source>
        <dbReference type="ARBA" id="ARBA00023125"/>
    </source>
</evidence>
<sequence length="289" mass="31038">MSQSQEIDILSRITADFAGLRDAEKKVAELIYADIDFVTEASISEIAARAGVSDASVTRFARSVGCTNVRDLKTRLTRALAAGRRFIQEAAPEDGPGAVYDIAAQTLALNCELMAQADVAGAVECLDTARQILVFGAGGGSSMLSQELQFRLMRLGYAVSAYPQALLPRMVASTLEPEDVVVVLSVTGYTPEMVESARIAGQYGARVVAITAQGSPLAESADVVLPVAARETDFIYHPSASRYAMLAAIDVLALELALRHRERSRDKLRRLKLTLDAHRGGDNRQPLGD</sequence>
<dbReference type="PANTHER" id="PTHR30514:SF1">
    <property type="entry name" value="HTH-TYPE TRANSCRIPTIONAL REGULATOR HEXR-RELATED"/>
    <property type="match status" value="1"/>
</dbReference>
<comment type="caution">
    <text evidence="6">The sequence shown here is derived from an EMBL/GenBank/DDBJ whole genome shotgun (WGS) entry which is preliminary data.</text>
</comment>
<dbReference type="InterPro" id="IPR001347">
    <property type="entry name" value="SIS_dom"/>
</dbReference>
<evidence type="ECO:0000256" key="3">
    <source>
        <dbReference type="ARBA" id="ARBA00023163"/>
    </source>
</evidence>
<evidence type="ECO:0000313" key="6">
    <source>
        <dbReference type="EMBL" id="MBH8581590.1"/>
    </source>
</evidence>
<accession>A0ABD4L4B4</accession>
<dbReference type="GO" id="GO:0003677">
    <property type="term" value="F:DNA binding"/>
    <property type="evidence" value="ECO:0007669"/>
    <property type="project" value="UniProtKB-KW"/>
</dbReference>
<dbReference type="InterPro" id="IPR036388">
    <property type="entry name" value="WH-like_DNA-bd_sf"/>
</dbReference>
<dbReference type="SUPFAM" id="SSF46689">
    <property type="entry name" value="Homeodomain-like"/>
    <property type="match status" value="1"/>
</dbReference>
<dbReference type="InterPro" id="IPR000281">
    <property type="entry name" value="HTH_RpiR"/>
</dbReference>
<dbReference type="InterPro" id="IPR035472">
    <property type="entry name" value="RpiR-like_SIS"/>
</dbReference>
<dbReference type="PROSITE" id="PS51071">
    <property type="entry name" value="HTH_RPIR"/>
    <property type="match status" value="1"/>
</dbReference>
<dbReference type="PANTHER" id="PTHR30514">
    <property type="entry name" value="GLUCOKINASE"/>
    <property type="match status" value="1"/>
</dbReference>
<keyword evidence="3" id="KW-0804">Transcription</keyword>
<dbReference type="Gene3D" id="1.10.10.10">
    <property type="entry name" value="Winged helix-like DNA-binding domain superfamily/Winged helix DNA-binding domain"/>
    <property type="match status" value="1"/>
</dbReference>
<keyword evidence="1" id="KW-0805">Transcription regulation</keyword>
<name>A0ABD4L4B4_9GAMM</name>
<dbReference type="Proteomes" id="UP000651738">
    <property type="component" value="Unassembled WGS sequence"/>
</dbReference>
<dbReference type="AlphaFoldDB" id="A0ABD4L4B4"/>
<gene>
    <name evidence="6" type="ORF">I7V36_15935</name>
</gene>
<keyword evidence="2" id="KW-0238">DNA-binding</keyword>
<dbReference type="Pfam" id="PF01380">
    <property type="entry name" value="SIS"/>
    <property type="match status" value="1"/>
</dbReference>
<dbReference type="CDD" id="cd05013">
    <property type="entry name" value="SIS_RpiR"/>
    <property type="match status" value="1"/>
</dbReference>
<protein>
    <submittedName>
        <fullName evidence="6">MurR/RpiR family transcriptional regulator</fullName>
    </submittedName>
</protein>
<feature type="domain" description="SIS" evidence="5">
    <location>
        <begin position="122"/>
        <end position="262"/>
    </location>
</feature>
<organism evidence="6 7">
    <name type="scientific">Bisbaumannia pacifica</name>
    <dbReference type="NCBI Taxonomy" id="77098"/>
    <lineage>
        <taxon>Bacteria</taxon>
        <taxon>Pseudomonadati</taxon>
        <taxon>Pseudomonadota</taxon>
        <taxon>Gammaproteobacteria</taxon>
        <taxon>Oceanospirillales</taxon>
        <taxon>Halomonadaceae</taxon>
        <taxon>Bisbaumannia</taxon>
    </lineage>
</organism>
<evidence type="ECO:0000259" key="5">
    <source>
        <dbReference type="PROSITE" id="PS51464"/>
    </source>
</evidence>
<evidence type="ECO:0000313" key="7">
    <source>
        <dbReference type="Proteomes" id="UP000651738"/>
    </source>
</evidence>
<evidence type="ECO:0000259" key="4">
    <source>
        <dbReference type="PROSITE" id="PS51071"/>
    </source>
</evidence>
<dbReference type="Gene3D" id="3.40.50.10490">
    <property type="entry name" value="Glucose-6-phosphate isomerase like protein, domain 1"/>
    <property type="match status" value="1"/>
</dbReference>
<dbReference type="SUPFAM" id="SSF53697">
    <property type="entry name" value="SIS domain"/>
    <property type="match status" value="1"/>
</dbReference>
<dbReference type="InterPro" id="IPR047640">
    <property type="entry name" value="RpiR-like"/>
</dbReference>
<dbReference type="Pfam" id="PF01418">
    <property type="entry name" value="HTH_6"/>
    <property type="match status" value="1"/>
</dbReference>